<keyword evidence="2" id="KW-1185">Reference proteome</keyword>
<gene>
    <name evidence="1" type="ORF">SORBI_3003G418800</name>
</gene>
<reference evidence="2" key="2">
    <citation type="journal article" date="2018" name="Plant J.">
        <title>The Sorghum bicolor reference genome: improved assembly, gene annotations, a transcriptome atlas, and signatures of genome organization.</title>
        <authorList>
            <person name="McCormick R.F."/>
            <person name="Truong S.K."/>
            <person name="Sreedasyam A."/>
            <person name="Jenkins J."/>
            <person name="Shu S."/>
            <person name="Sims D."/>
            <person name="Kennedy M."/>
            <person name="Amirebrahimi M."/>
            <person name="Weers B.D."/>
            <person name="McKinley B."/>
            <person name="Mattison A."/>
            <person name="Morishige D.T."/>
            <person name="Grimwood J."/>
            <person name="Schmutz J."/>
            <person name="Mullet J.E."/>
        </authorList>
    </citation>
    <scope>NUCLEOTIDE SEQUENCE [LARGE SCALE GENOMIC DNA]</scope>
    <source>
        <strain evidence="2">cv. BTx623</strain>
    </source>
</reference>
<accession>A0A1B6Q843</accession>
<proteinExistence type="predicted"/>
<organism evidence="1 2">
    <name type="scientific">Sorghum bicolor</name>
    <name type="common">Sorghum</name>
    <name type="synonym">Sorghum vulgare</name>
    <dbReference type="NCBI Taxonomy" id="4558"/>
    <lineage>
        <taxon>Eukaryota</taxon>
        <taxon>Viridiplantae</taxon>
        <taxon>Streptophyta</taxon>
        <taxon>Embryophyta</taxon>
        <taxon>Tracheophyta</taxon>
        <taxon>Spermatophyta</taxon>
        <taxon>Magnoliopsida</taxon>
        <taxon>Liliopsida</taxon>
        <taxon>Poales</taxon>
        <taxon>Poaceae</taxon>
        <taxon>PACMAD clade</taxon>
        <taxon>Panicoideae</taxon>
        <taxon>Andropogonodae</taxon>
        <taxon>Andropogoneae</taxon>
        <taxon>Sorghinae</taxon>
        <taxon>Sorghum</taxon>
    </lineage>
</organism>
<dbReference type="Gramene" id="KXG34081">
    <property type="protein sequence ID" value="KXG34081"/>
    <property type="gene ID" value="SORBI_3003G418800"/>
</dbReference>
<reference evidence="1 2" key="1">
    <citation type="journal article" date="2009" name="Nature">
        <title>The Sorghum bicolor genome and the diversification of grasses.</title>
        <authorList>
            <person name="Paterson A.H."/>
            <person name="Bowers J.E."/>
            <person name="Bruggmann R."/>
            <person name="Dubchak I."/>
            <person name="Grimwood J."/>
            <person name="Gundlach H."/>
            <person name="Haberer G."/>
            <person name="Hellsten U."/>
            <person name="Mitros T."/>
            <person name="Poliakov A."/>
            <person name="Schmutz J."/>
            <person name="Spannagl M."/>
            <person name="Tang H."/>
            <person name="Wang X."/>
            <person name="Wicker T."/>
            <person name="Bharti A.K."/>
            <person name="Chapman J."/>
            <person name="Feltus F.A."/>
            <person name="Gowik U."/>
            <person name="Grigoriev I.V."/>
            <person name="Lyons E."/>
            <person name="Maher C.A."/>
            <person name="Martis M."/>
            <person name="Narechania A."/>
            <person name="Otillar R.P."/>
            <person name="Penning B.W."/>
            <person name="Salamov A.A."/>
            <person name="Wang Y."/>
            <person name="Zhang L."/>
            <person name="Carpita N.C."/>
            <person name="Freeling M."/>
            <person name="Gingle A.R."/>
            <person name="Hash C.T."/>
            <person name="Keller B."/>
            <person name="Klein P."/>
            <person name="Kresovich S."/>
            <person name="McCann M.C."/>
            <person name="Ming R."/>
            <person name="Peterson D.G."/>
            <person name="Mehboob-ur-Rahman"/>
            <person name="Ware D."/>
            <person name="Westhoff P."/>
            <person name="Mayer K.F."/>
            <person name="Messing J."/>
            <person name="Rokhsar D.S."/>
        </authorList>
    </citation>
    <scope>NUCLEOTIDE SEQUENCE [LARGE SCALE GENOMIC DNA]</scope>
    <source>
        <strain evidence="2">cv. BTx623</strain>
    </source>
</reference>
<protein>
    <submittedName>
        <fullName evidence="1">Uncharacterized protein</fullName>
    </submittedName>
</protein>
<evidence type="ECO:0000313" key="1">
    <source>
        <dbReference type="EMBL" id="KXG34081.1"/>
    </source>
</evidence>
<evidence type="ECO:0000313" key="2">
    <source>
        <dbReference type="Proteomes" id="UP000000768"/>
    </source>
</evidence>
<dbReference type="Proteomes" id="UP000000768">
    <property type="component" value="Chromosome 3"/>
</dbReference>
<name>A0A1B6Q843_SORBI</name>
<sequence length="45" mass="5232">MGMKEARGAIKGFLAVEFLYADDSGWKVFLFYGICCFHCTYHIEY</sequence>
<dbReference type="InParanoid" id="A0A1B6Q843"/>
<dbReference type="EMBL" id="CM000762">
    <property type="protein sequence ID" value="KXG34081.1"/>
    <property type="molecule type" value="Genomic_DNA"/>
</dbReference>
<dbReference type="AlphaFoldDB" id="A0A1B6Q843"/>